<evidence type="ECO:0000256" key="10">
    <source>
        <dbReference type="HAMAP-Rule" id="MF_01820"/>
    </source>
</evidence>
<comment type="cofactor">
    <cofactor evidence="10">
        <name>Zn(2+)</name>
        <dbReference type="ChEBI" id="CHEBI:29105"/>
    </cofactor>
    <text evidence="10">Binds 1 zinc ion per subunit.</text>
</comment>
<gene>
    <name evidence="10" type="primary">rsgA</name>
    <name evidence="13" type="ORF">A3G52_03065</name>
</gene>
<dbReference type="PANTHER" id="PTHR32120:SF10">
    <property type="entry name" value="SMALL RIBOSOMAL SUBUNIT BIOGENESIS GTPASE RSGA"/>
    <property type="match status" value="1"/>
</dbReference>
<dbReference type="PROSITE" id="PS50936">
    <property type="entry name" value="ENGC_GTPASE"/>
    <property type="match status" value="1"/>
</dbReference>
<evidence type="ECO:0000256" key="4">
    <source>
        <dbReference type="ARBA" id="ARBA00022730"/>
    </source>
</evidence>
<evidence type="ECO:0000313" key="13">
    <source>
        <dbReference type="EMBL" id="OHA42761.1"/>
    </source>
</evidence>
<feature type="binding site" evidence="10">
    <location>
        <begin position="207"/>
        <end position="215"/>
    </location>
    <ligand>
        <name>GTP</name>
        <dbReference type="ChEBI" id="CHEBI:37565"/>
    </ligand>
</feature>
<proteinExistence type="inferred from homology"/>
<keyword evidence="1 10" id="KW-0963">Cytoplasm</keyword>
<dbReference type="GO" id="GO:0005525">
    <property type="term" value="F:GTP binding"/>
    <property type="evidence" value="ECO:0007669"/>
    <property type="project" value="UniProtKB-UniRule"/>
</dbReference>
<feature type="binding site" evidence="10">
    <location>
        <position position="301"/>
    </location>
    <ligand>
        <name>Zn(2+)</name>
        <dbReference type="ChEBI" id="CHEBI:29105"/>
    </ligand>
</feature>
<feature type="binding site" evidence="10">
    <location>
        <begin position="153"/>
        <end position="156"/>
    </location>
    <ligand>
        <name>GTP</name>
        <dbReference type="ChEBI" id="CHEBI:37565"/>
    </ligand>
</feature>
<dbReference type="Proteomes" id="UP000177269">
    <property type="component" value="Unassembled WGS sequence"/>
</dbReference>
<keyword evidence="5 10" id="KW-0547">Nucleotide-binding</keyword>
<name>A0A1G2P5A9_9BACT</name>
<keyword evidence="7 10" id="KW-0862">Zinc</keyword>
<evidence type="ECO:0000259" key="12">
    <source>
        <dbReference type="PROSITE" id="PS51721"/>
    </source>
</evidence>
<keyword evidence="2 10" id="KW-0690">Ribosome biogenesis</keyword>
<feature type="domain" description="CP-type G" evidence="12">
    <location>
        <begin position="106"/>
        <end position="265"/>
    </location>
</feature>
<dbReference type="HAMAP" id="MF_01820">
    <property type="entry name" value="GTPase_RsgA"/>
    <property type="match status" value="1"/>
</dbReference>
<dbReference type="GO" id="GO:0003924">
    <property type="term" value="F:GTPase activity"/>
    <property type="evidence" value="ECO:0007669"/>
    <property type="project" value="UniProtKB-UniRule"/>
</dbReference>
<dbReference type="CDD" id="cd01854">
    <property type="entry name" value="YjeQ_EngC"/>
    <property type="match status" value="1"/>
</dbReference>
<evidence type="ECO:0000259" key="11">
    <source>
        <dbReference type="PROSITE" id="PS50936"/>
    </source>
</evidence>
<dbReference type="InterPro" id="IPR010914">
    <property type="entry name" value="RsgA_GTPase_dom"/>
</dbReference>
<comment type="subunit">
    <text evidence="10">Monomer. Associates with 30S ribosomal subunit, binds 16S rRNA.</text>
</comment>
<dbReference type="GO" id="GO:0042274">
    <property type="term" value="P:ribosomal small subunit biogenesis"/>
    <property type="evidence" value="ECO:0007669"/>
    <property type="project" value="UniProtKB-UniRule"/>
</dbReference>
<comment type="similarity">
    <text evidence="10">Belongs to the TRAFAC class YlqF/YawG GTPase family. RsgA subfamily.</text>
</comment>
<organism evidence="13 14">
    <name type="scientific">Candidatus Taylorbacteria bacterium RIFCSPLOWO2_12_FULL_43_20</name>
    <dbReference type="NCBI Taxonomy" id="1802332"/>
    <lineage>
        <taxon>Bacteria</taxon>
        <taxon>Candidatus Tayloriibacteriota</taxon>
    </lineage>
</organism>
<evidence type="ECO:0000256" key="8">
    <source>
        <dbReference type="ARBA" id="ARBA00022884"/>
    </source>
</evidence>
<protein>
    <recommendedName>
        <fullName evidence="10">Small ribosomal subunit biogenesis GTPase RsgA</fullName>
        <ecNumber evidence="10">3.6.1.-</ecNumber>
    </recommendedName>
</protein>
<keyword evidence="4 10" id="KW-0699">rRNA-binding</keyword>
<evidence type="ECO:0000256" key="2">
    <source>
        <dbReference type="ARBA" id="ARBA00022517"/>
    </source>
</evidence>
<dbReference type="InterPro" id="IPR004881">
    <property type="entry name" value="Ribosome_biogen_GTPase_RsgA"/>
</dbReference>
<evidence type="ECO:0000256" key="1">
    <source>
        <dbReference type="ARBA" id="ARBA00022490"/>
    </source>
</evidence>
<dbReference type="InterPro" id="IPR030378">
    <property type="entry name" value="G_CP_dom"/>
</dbReference>
<keyword evidence="9 10" id="KW-0342">GTP-binding</keyword>
<dbReference type="Pfam" id="PF03193">
    <property type="entry name" value="RsgA_GTPase"/>
    <property type="match status" value="1"/>
</dbReference>
<evidence type="ECO:0000313" key="14">
    <source>
        <dbReference type="Proteomes" id="UP000177269"/>
    </source>
</evidence>
<evidence type="ECO:0000256" key="3">
    <source>
        <dbReference type="ARBA" id="ARBA00022723"/>
    </source>
</evidence>
<dbReference type="PANTHER" id="PTHR32120">
    <property type="entry name" value="SMALL RIBOSOMAL SUBUNIT BIOGENESIS GTPASE RSGA"/>
    <property type="match status" value="1"/>
</dbReference>
<dbReference type="GO" id="GO:0046872">
    <property type="term" value="F:metal ion binding"/>
    <property type="evidence" value="ECO:0007669"/>
    <property type="project" value="UniProtKB-KW"/>
</dbReference>
<evidence type="ECO:0000256" key="7">
    <source>
        <dbReference type="ARBA" id="ARBA00022833"/>
    </source>
</evidence>
<comment type="caution">
    <text evidence="13">The sequence shown here is derived from an EMBL/GenBank/DDBJ whole genome shotgun (WGS) entry which is preliminary data.</text>
</comment>
<feature type="binding site" evidence="10">
    <location>
        <position position="288"/>
    </location>
    <ligand>
        <name>Zn(2+)</name>
        <dbReference type="ChEBI" id="CHEBI:29105"/>
    </ligand>
</feature>
<feature type="domain" description="EngC GTPase" evidence="11">
    <location>
        <begin position="114"/>
        <end position="263"/>
    </location>
</feature>
<dbReference type="GO" id="GO:0019843">
    <property type="term" value="F:rRNA binding"/>
    <property type="evidence" value="ECO:0007669"/>
    <property type="project" value="UniProtKB-KW"/>
</dbReference>
<dbReference type="SUPFAM" id="SSF52540">
    <property type="entry name" value="P-loop containing nucleoside triphosphate hydrolases"/>
    <property type="match status" value="1"/>
</dbReference>
<evidence type="ECO:0000256" key="5">
    <source>
        <dbReference type="ARBA" id="ARBA00022741"/>
    </source>
</evidence>
<dbReference type="Gene3D" id="1.10.40.50">
    <property type="entry name" value="Probable gtpase engc, domain 3"/>
    <property type="match status" value="1"/>
</dbReference>
<feature type="binding site" evidence="10">
    <location>
        <position position="295"/>
    </location>
    <ligand>
        <name>Zn(2+)</name>
        <dbReference type="ChEBI" id="CHEBI:29105"/>
    </ligand>
</feature>
<comment type="function">
    <text evidence="10">One of several proteins that assist in the late maturation steps of the functional core of the 30S ribosomal subunit. Helps release RbfA from mature subunits. May play a role in the assembly of ribosomal proteins into the subunit. Circularly permuted GTPase that catalyzes slow GTP hydrolysis, GTPase activity is stimulated by the 30S ribosomal subunit.</text>
</comment>
<evidence type="ECO:0000256" key="9">
    <source>
        <dbReference type="ARBA" id="ARBA00023134"/>
    </source>
</evidence>
<evidence type="ECO:0000256" key="6">
    <source>
        <dbReference type="ARBA" id="ARBA00022801"/>
    </source>
</evidence>
<keyword evidence="3 10" id="KW-0479">Metal-binding</keyword>
<dbReference type="EMBL" id="MHSK01000006">
    <property type="protein sequence ID" value="OHA42761.1"/>
    <property type="molecule type" value="Genomic_DNA"/>
</dbReference>
<feature type="binding site" evidence="10">
    <location>
        <position position="293"/>
    </location>
    <ligand>
        <name>Zn(2+)</name>
        <dbReference type="ChEBI" id="CHEBI:29105"/>
    </ligand>
</feature>
<dbReference type="Gene3D" id="3.40.50.300">
    <property type="entry name" value="P-loop containing nucleotide triphosphate hydrolases"/>
    <property type="match status" value="1"/>
</dbReference>
<dbReference type="PROSITE" id="PS51721">
    <property type="entry name" value="G_CP"/>
    <property type="match status" value="1"/>
</dbReference>
<comment type="subcellular location">
    <subcellularLocation>
        <location evidence="10">Cytoplasm</location>
    </subcellularLocation>
</comment>
<dbReference type="EC" id="3.6.1.-" evidence="10"/>
<sequence>MTLEDLGYNNAFEENRKKLELCEFSVARIISEFKGEYKVINANGEHRARVTGKQMFTASSREDYPAVGDWVAISELDNGQAIIRGILPRQSILKRTFGDKNRSGEKDEIQVIAANIDEAFVIESIDRDYNLNRFERYFAISESNGVQPAIILNKIDLISKGELNDKLIQLKKRFPDINIIFTSTVNDHGLDDLNKYISKGKTYCFLGSSGVGKSTLINRLLGEDSIKTGTISRLSGRGKHTTTSRQMYFLENGGIVIDNPGIREVGVARVSEGIGTLFDEITAIAEQCKYADCTHTHEPGCEVIGAVKSNKLDKEKYTNYLNLKKETEYHDMNELDKREKDRKFGKFMKKAKRDLKDFDL</sequence>
<dbReference type="AlphaFoldDB" id="A0A1G2P5A9"/>
<reference evidence="13 14" key="1">
    <citation type="journal article" date="2016" name="Nat. Commun.">
        <title>Thousands of microbial genomes shed light on interconnected biogeochemical processes in an aquifer system.</title>
        <authorList>
            <person name="Anantharaman K."/>
            <person name="Brown C.T."/>
            <person name="Hug L.A."/>
            <person name="Sharon I."/>
            <person name="Castelle C.J."/>
            <person name="Probst A.J."/>
            <person name="Thomas B.C."/>
            <person name="Singh A."/>
            <person name="Wilkins M.J."/>
            <person name="Karaoz U."/>
            <person name="Brodie E.L."/>
            <person name="Williams K.H."/>
            <person name="Hubbard S.S."/>
            <person name="Banfield J.F."/>
        </authorList>
    </citation>
    <scope>NUCLEOTIDE SEQUENCE [LARGE SCALE GENOMIC DNA]</scope>
</reference>
<dbReference type="InterPro" id="IPR027417">
    <property type="entry name" value="P-loop_NTPase"/>
</dbReference>
<dbReference type="NCBIfam" id="TIGR00157">
    <property type="entry name" value="ribosome small subunit-dependent GTPase A"/>
    <property type="match status" value="1"/>
</dbReference>
<accession>A0A1G2P5A9</accession>
<dbReference type="GO" id="GO:0005737">
    <property type="term" value="C:cytoplasm"/>
    <property type="evidence" value="ECO:0007669"/>
    <property type="project" value="UniProtKB-SubCell"/>
</dbReference>
<keyword evidence="8 10" id="KW-0694">RNA-binding</keyword>
<keyword evidence="6 10" id="KW-0378">Hydrolase</keyword>